<organism evidence="2 3">
    <name type="scientific">Namhaeicola litoreus</name>
    <dbReference type="NCBI Taxonomy" id="1052145"/>
    <lineage>
        <taxon>Bacteria</taxon>
        <taxon>Pseudomonadati</taxon>
        <taxon>Bacteroidota</taxon>
        <taxon>Flavobacteriia</taxon>
        <taxon>Flavobacteriales</taxon>
        <taxon>Flavobacteriaceae</taxon>
        <taxon>Namhaeicola</taxon>
    </lineage>
</organism>
<protein>
    <submittedName>
        <fullName evidence="2">Amidohydrolase family protein</fullName>
    </submittedName>
</protein>
<name>A0ABW3Y059_9FLAO</name>
<dbReference type="RefSeq" id="WP_377176731.1">
    <property type="nucleotide sequence ID" value="NZ_JBHTMY010000002.1"/>
</dbReference>
<evidence type="ECO:0000313" key="3">
    <source>
        <dbReference type="Proteomes" id="UP001597201"/>
    </source>
</evidence>
<keyword evidence="1" id="KW-0732">Signal</keyword>
<dbReference type="PANTHER" id="PTHR11647">
    <property type="entry name" value="HYDRANTOINASE/DIHYDROPYRIMIDINASE FAMILY MEMBER"/>
    <property type="match status" value="1"/>
</dbReference>
<dbReference type="PROSITE" id="PS51257">
    <property type="entry name" value="PROKAR_LIPOPROTEIN"/>
    <property type="match status" value="1"/>
</dbReference>
<evidence type="ECO:0000256" key="1">
    <source>
        <dbReference type="SAM" id="SignalP"/>
    </source>
</evidence>
<feature type="signal peptide" evidence="1">
    <location>
        <begin position="1"/>
        <end position="26"/>
    </location>
</feature>
<dbReference type="Gene3D" id="3.30.1490.130">
    <property type="entry name" value="D-aminoacylase. Domain 3"/>
    <property type="match status" value="1"/>
</dbReference>
<dbReference type="Proteomes" id="UP001597201">
    <property type="component" value="Unassembled WGS sequence"/>
</dbReference>
<dbReference type="PANTHER" id="PTHR11647:SF1">
    <property type="entry name" value="COLLAPSIN RESPONSE MEDIATOR PROTEIN"/>
    <property type="match status" value="1"/>
</dbReference>
<evidence type="ECO:0000313" key="2">
    <source>
        <dbReference type="EMBL" id="MFD1314805.1"/>
    </source>
</evidence>
<sequence length="533" mass="58270">MMNKIIIQRVFFILLIGLSMIACQQAQEQSAKNDNEFRALKDETEFDLVILNGRVMDPETNFDGIRNVGVKDGVIGLITKKDISGKRVIDASGHVVAPGFIDYHSHAQEPYGHKLYVRDGVTTPLDLEVGAFPVNDFYEFWEGKAIVNYGTNVAHVGARLALLDGQEPDGRVLYSAAMGRAMNDGSQFKTKLYDPKDEKAIVDVVEREIKQGAIGIAYPIGYYTVVGSPEIYAVSALAGKYNLPITTHVRYLSQIPPSGFIGITEMLTIARENNAPLLIHHVQSNCLGLTGPCLDIIDDARANGQKVVGEFYPYQYAGTYVDADYNRPGFEQRMGIKASDYVITATGEHLTPKKLDSLRVAAPGTNLLMYTMKEEYIMEAFKRPGTIVGSDGMPWIVEGDESGFNATFDTPYGAGNGHARGAGTHARILRMVRETKAITLMEAISKMTYGPAIFLEDHVPQMKIRGRVQEGSAADITIFNPETVTDNASPKIGENSLPSTGIPYVIVNGHVVVDGSKVQNVPAGVAIRNKTFL</sequence>
<dbReference type="NCBIfam" id="NF006560">
    <property type="entry name" value="PRK09061.1"/>
    <property type="match status" value="1"/>
</dbReference>
<dbReference type="InterPro" id="IPR032466">
    <property type="entry name" value="Metal_Hydrolase"/>
</dbReference>
<dbReference type="InterPro" id="IPR011059">
    <property type="entry name" value="Metal-dep_hydrolase_composite"/>
</dbReference>
<dbReference type="InterPro" id="IPR023100">
    <property type="entry name" value="D-aminoacylase_insert_dom_sf"/>
</dbReference>
<gene>
    <name evidence="2" type="ORF">ACFQ39_04190</name>
</gene>
<comment type="caution">
    <text evidence="2">The sequence shown here is derived from an EMBL/GenBank/DDBJ whole genome shotgun (WGS) entry which is preliminary data.</text>
</comment>
<dbReference type="Gene3D" id="3.20.20.140">
    <property type="entry name" value="Metal-dependent hydrolases"/>
    <property type="match status" value="1"/>
</dbReference>
<dbReference type="Gene3D" id="2.30.40.10">
    <property type="entry name" value="Urease, subunit C, domain 1"/>
    <property type="match status" value="1"/>
</dbReference>
<dbReference type="SUPFAM" id="SSF51556">
    <property type="entry name" value="Metallo-dependent hydrolases"/>
    <property type="match status" value="1"/>
</dbReference>
<accession>A0ABW3Y059</accession>
<keyword evidence="3" id="KW-1185">Reference proteome</keyword>
<dbReference type="SUPFAM" id="SSF51338">
    <property type="entry name" value="Composite domain of metallo-dependent hydrolases"/>
    <property type="match status" value="1"/>
</dbReference>
<dbReference type="InterPro" id="IPR050378">
    <property type="entry name" value="Metallo-dep_Hydrolases_sf"/>
</dbReference>
<feature type="chain" id="PRO_5047344335" evidence="1">
    <location>
        <begin position="27"/>
        <end position="533"/>
    </location>
</feature>
<reference evidence="3" key="1">
    <citation type="journal article" date="2019" name="Int. J. Syst. Evol. Microbiol.">
        <title>The Global Catalogue of Microorganisms (GCM) 10K type strain sequencing project: providing services to taxonomists for standard genome sequencing and annotation.</title>
        <authorList>
            <consortium name="The Broad Institute Genomics Platform"/>
            <consortium name="The Broad Institute Genome Sequencing Center for Infectious Disease"/>
            <person name="Wu L."/>
            <person name="Ma J."/>
        </authorList>
    </citation>
    <scope>NUCLEOTIDE SEQUENCE [LARGE SCALE GENOMIC DNA]</scope>
    <source>
        <strain evidence="3">CCUG 61485</strain>
    </source>
</reference>
<proteinExistence type="predicted"/>
<dbReference type="EMBL" id="JBHTMY010000002">
    <property type="protein sequence ID" value="MFD1314805.1"/>
    <property type="molecule type" value="Genomic_DNA"/>
</dbReference>